<dbReference type="PANTHER" id="PTHR42941:SF1">
    <property type="entry name" value="SLL1037 PROTEIN"/>
    <property type="match status" value="1"/>
</dbReference>
<reference evidence="1 2" key="1">
    <citation type="submission" date="2018-05" db="EMBL/GenBank/DDBJ databases">
        <title>Acuticoccus sediminis sp. nov., isolated from deep-sea sediment of Indian Ocean.</title>
        <authorList>
            <person name="Liu X."/>
            <person name="Lai Q."/>
            <person name="Du Y."/>
            <person name="Sun F."/>
            <person name="Zhang X."/>
            <person name="Wang S."/>
            <person name="Shao Z."/>
        </authorList>
    </citation>
    <scope>NUCLEOTIDE SEQUENCE [LARGE SCALE GENOMIC DNA]</scope>
    <source>
        <strain evidence="1 2">PTG4-2</strain>
    </source>
</reference>
<dbReference type="PANTHER" id="PTHR42941">
    <property type="entry name" value="SLL1037 PROTEIN"/>
    <property type="match status" value="1"/>
</dbReference>
<dbReference type="Pfam" id="PF16868">
    <property type="entry name" value="NMT1_3"/>
    <property type="match status" value="1"/>
</dbReference>
<accession>A0A8B2NPS0</accession>
<dbReference type="CDD" id="cd13520">
    <property type="entry name" value="PBP2_TAXI_TRAP"/>
    <property type="match status" value="1"/>
</dbReference>
<dbReference type="Proteomes" id="UP000249590">
    <property type="component" value="Unassembled WGS sequence"/>
</dbReference>
<dbReference type="NCBIfam" id="TIGR02122">
    <property type="entry name" value="TRAP_TAXI"/>
    <property type="match status" value="1"/>
</dbReference>
<evidence type="ECO:0000313" key="1">
    <source>
        <dbReference type="EMBL" id="RAI01886.1"/>
    </source>
</evidence>
<comment type="caution">
    <text evidence="1">The sequence shown here is derived from an EMBL/GenBank/DDBJ whole genome shotgun (WGS) entry which is preliminary data.</text>
</comment>
<proteinExistence type="predicted"/>
<name>A0A8B2NPS0_9HYPH</name>
<sequence length="322" mass="34182">MPREETMATTTKALKRLTGAFGIAVVALVPLTASAQERITIGTGSTGGVYYPLGGGMAEIFSKTIDGVSASAEVTGASIENSRRVGSGEMTLGIGNANTVYFAKNGEKPFRQAWPLEAVAALYPSTIQIIVRSDSGIETVADLEGKRVAVGPPGGSTRVMADAVFEGAGIDVQREYLDFTEATEALKDRNLDASVVLAAFPTPTVIDLATTADIKVLPLDEDVLTKTHEKYPYYIAGTIPAGTYDGQDGDVATLNIWNILFVNEATDDDLVYQMTKALFENIAELQAIHPAAKQIQPETAIETPIALSPGAERYYREAGALD</sequence>
<organism evidence="1 2">
    <name type="scientific">Acuticoccus sediminis</name>
    <dbReference type="NCBI Taxonomy" id="2184697"/>
    <lineage>
        <taxon>Bacteria</taxon>
        <taxon>Pseudomonadati</taxon>
        <taxon>Pseudomonadota</taxon>
        <taxon>Alphaproteobacteria</taxon>
        <taxon>Hyphomicrobiales</taxon>
        <taxon>Amorphaceae</taxon>
        <taxon>Acuticoccus</taxon>
    </lineage>
</organism>
<gene>
    <name evidence="1" type="ORF">DLJ53_10835</name>
</gene>
<dbReference type="Gene3D" id="3.40.190.10">
    <property type="entry name" value="Periplasmic binding protein-like II"/>
    <property type="match status" value="2"/>
</dbReference>
<evidence type="ECO:0000313" key="2">
    <source>
        <dbReference type="Proteomes" id="UP000249590"/>
    </source>
</evidence>
<dbReference type="EMBL" id="QHHQ01000002">
    <property type="protein sequence ID" value="RAI01886.1"/>
    <property type="molecule type" value="Genomic_DNA"/>
</dbReference>
<keyword evidence="2" id="KW-1185">Reference proteome</keyword>
<dbReference type="AlphaFoldDB" id="A0A8B2NPS0"/>
<dbReference type="InterPro" id="IPR011852">
    <property type="entry name" value="TRAP_TAXI"/>
</dbReference>
<protein>
    <submittedName>
        <fullName evidence="1">C4-dicarboxylate ABC transporter substrate-binding protein</fullName>
    </submittedName>
</protein>
<dbReference type="SUPFAM" id="SSF53850">
    <property type="entry name" value="Periplasmic binding protein-like II"/>
    <property type="match status" value="1"/>
</dbReference>